<feature type="compositionally biased region" description="Basic and acidic residues" evidence="5">
    <location>
        <begin position="16"/>
        <end position="28"/>
    </location>
</feature>
<keyword evidence="7" id="KW-1185">Reference proteome</keyword>
<protein>
    <submittedName>
        <fullName evidence="8">Zinc finger protein 346</fullName>
    </submittedName>
</protein>
<reference evidence="8" key="1">
    <citation type="submission" date="2017-02" db="UniProtKB">
        <authorList>
            <consortium name="WormBaseParasite"/>
        </authorList>
    </citation>
    <scope>IDENTIFICATION</scope>
</reference>
<proteinExistence type="predicted"/>
<evidence type="ECO:0000256" key="5">
    <source>
        <dbReference type="SAM" id="MobiDB-lite"/>
    </source>
</evidence>
<feature type="region of interest" description="Disordered" evidence="5">
    <location>
        <begin position="1"/>
        <end position="32"/>
    </location>
</feature>
<comment type="subcellular location">
    <subcellularLocation>
        <location evidence="2">Cytoplasm</location>
    </subcellularLocation>
    <subcellularLocation>
        <location evidence="1">Nucleus</location>
    </subcellularLocation>
</comment>
<feature type="domain" description="C2H2-type" evidence="6">
    <location>
        <begin position="135"/>
        <end position="158"/>
    </location>
</feature>
<name>A0A0N5A9I5_9BILA</name>
<dbReference type="InterPro" id="IPR045230">
    <property type="entry name" value="MBS1/2-like"/>
</dbReference>
<organism evidence="7 8">
    <name type="scientific">Syphacia muris</name>
    <dbReference type="NCBI Taxonomy" id="451379"/>
    <lineage>
        <taxon>Eukaryota</taxon>
        <taxon>Metazoa</taxon>
        <taxon>Ecdysozoa</taxon>
        <taxon>Nematoda</taxon>
        <taxon>Chromadorea</taxon>
        <taxon>Rhabditida</taxon>
        <taxon>Spirurina</taxon>
        <taxon>Oxyuridomorpha</taxon>
        <taxon>Oxyuroidea</taxon>
        <taxon>Oxyuridae</taxon>
        <taxon>Syphacia</taxon>
    </lineage>
</organism>
<evidence type="ECO:0000256" key="3">
    <source>
        <dbReference type="ARBA" id="ARBA00022490"/>
    </source>
</evidence>
<accession>A0A0N5A9I5</accession>
<evidence type="ECO:0000313" key="8">
    <source>
        <dbReference type="WBParaSite" id="SMUV_0000076601-mRNA-1"/>
    </source>
</evidence>
<dbReference type="InterPro" id="IPR026939">
    <property type="entry name" value="ZNF706/At2g23090_sf"/>
</dbReference>
<dbReference type="InterPro" id="IPR007513">
    <property type="entry name" value="SERF-like_N"/>
</dbReference>
<dbReference type="Proteomes" id="UP000046393">
    <property type="component" value="Unplaced"/>
</dbReference>
<evidence type="ECO:0000313" key="7">
    <source>
        <dbReference type="Proteomes" id="UP000046393"/>
    </source>
</evidence>
<evidence type="ECO:0000256" key="4">
    <source>
        <dbReference type="ARBA" id="ARBA00023242"/>
    </source>
</evidence>
<dbReference type="GO" id="GO:0005737">
    <property type="term" value="C:cytoplasm"/>
    <property type="evidence" value="ECO:0007669"/>
    <property type="project" value="UniProtKB-SubCell"/>
</dbReference>
<evidence type="ECO:0000256" key="1">
    <source>
        <dbReference type="ARBA" id="ARBA00004123"/>
    </source>
</evidence>
<keyword evidence="4" id="KW-0539">Nucleus</keyword>
<dbReference type="InterPro" id="IPR013087">
    <property type="entry name" value="Znf_C2H2_type"/>
</dbReference>
<dbReference type="WBParaSite" id="SMUV_0000076601-mRNA-1">
    <property type="protein sequence ID" value="SMUV_0000076601-mRNA-1"/>
    <property type="gene ID" value="SMUV_0000076601"/>
</dbReference>
<dbReference type="SMART" id="SM00355">
    <property type="entry name" value="ZnF_C2H2"/>
    <property type="match status" value="2"/>
</dbReference>
<dbReference type="Gene3D" id="4.10.1050.10">
    <property type="entry name" value="At2g23090-like"/>
    <property type="match status" value="2"/>
</dbReference>
<sequence>MARGHQKFQSQQRNLKKQEELRKSKGSDQKAAAQKALTHKCTVCMALMPDVKTYKQHFESKHPKAALPTELVDVQIVFMLINIEDSRIFCTFLKKNMTRGHMKMQAKAKNLKKQEALKKSIGHDQKGACLKSLIYKCTVCMCQMMDKRSYKEHFISKHPKSPLPAELEDVGTSSSAT</sequence>
<dbReference type="GO" id="GO:0005634">
    <property type="term" value="C:nucleus"/>
    <property type="evidence" value="ECO:0007669"/>
    <property type="project" value="UniProtKB-SubCell"/>
</dbReference>
<evidence type="ECO:0000259" key="6">
    <source>
        <dbReference type="SMART" id="SM00355"/>
    </source>
</evidence>
<dbReference type="PANTHER" id="PTHR21213:SF0">
    <property type="entry name" value="ZINC FINGER PROTEIN 706"/>
    <property type="match status" value="1"/>
</dbReference>
<dbReference type="SUPFAM" id="SSF118359">
    <property type="entry name" value="Expressed protein At2g23090/F21P24.15"/>
    <property type="match status" value="2"/>
</dbReference>
<keyword evidence="3" id="KW-0963">Cytoplasm</keyword>
<feature type="domain" description="C2H2-type" evidence="6">
    <location>
        <begin position="39"/>
        <end position="62"/>
    </location>
</feature>
<dbReference type="PANTHER" id="PTHR21213">
    <property type="entry name" value="GEO09665P1-RELATED"/>
    <property type="match status" value="1"/>
</dbReference>
<dbReference type="Pfam" id="PF04419">
    <property type="entry name" value="SERF-like_N"/>
    <property type="match status" value="1"/>
</dbReference>
<dbReference type="AlphaFoldDB" id="A0A0N5A9I5"/>
<dbReference type="STRING" id="451379.A0A0N5A9I5"/>
<evidence type="ECO:0000256" key="2">
    <source>
        <dbReference type="ARBA" id="ARBA00004496"/>
    </source>
</evidence>